<dbReference type="SMART" id="SM00365">
    <property type="entry name" value="LRR_SD22"/>
    <property type="match status" value="8"/>
</dbReference>
<evidence type="ECO:0000313" key="8">
    <source>
        <dbReference type="Proteomes" id="UP000031668"/>
    </source>
</evidence>
<dbReference type="OMA" id="MAVNDIC"/>
<sequence length="248" mass="28882">MSDLVDKETNPEHTSADNTQTGLFKRYLEQTEIKELDITAEELDLSFSRIDEIPTLKDFQNLRRLCLRQNLIKTIEDPNRLPDHLESLSLYGNLLTAVKNIDHLHDLTYLDLSFNRIKQIENIETLVKLEELYFANNRIREIKNLEPFVNLRLLELGSNKIKMIDGLETLVNLEELHLGRNHIKQIENLGCLKKLRILVLSSNYIEKICGLENLENLKQFFIAHNRITEIEGFEKNVTHFLIDSTGDS</sequence>
<evidence type="ECO:0000256" key="3">
    <source>
        <dbReference type="ARBA" id="ARBA00022737"/>
    </source>
</evidence>
<keyword evidence="3" id="KW-0677">Repeat</keyword>
<dbReference type="PANTHER" id="PTHR45973:SF23">
    <property type="entry name" value="PROTEIN PHOSPHATASE 1 REGULATORY SUBUNIT 7"/>
    <property type="match status" value="1"/>
</dbReference>
<dbReference type="EMBL" id="JWZT01003483">
    <property type="protein sequence ID" value="KII66700.1"/>
    <property type="molecule type" value="Genomic_DNA"/>
</dbReference>
<feature type="region of interest" description="Disordered" evidence="6">
    <location>
        <begin position="1"/>
        <end position="21"/>
    </location>
</feature>
<dbReference type="InterPro" id="IPR050576">
    <property type="entry name" value="Cilia_flagella_integrity"/>
</dbReference>
<keyword evidence="2" id="KW-0433">Leucine-rich repeat</keyword>
<evidence type="ECO:0000256" key="1">
    <source>
        <dbReference type="ARBA" id="ARBA00004123"/>
    </source>
</evidence>
<dbReference type="InterPro" id="IPR001611">
    <property type="entry name" value="Leu-rich_rpt"/>
</dbReference>
<dbReference type="OrthoDB" id="7451790at2759"/>
<keyword evidence="8" id="KW-1185">Reference proteome</keyword>
<dbReference type="PANTHER" id="PTHR45973">
    <property type="entry name" value="PROTEIN PHOSPHATASE 1 REGULATORY SUBUNIT SDS22-RELATED"/>
    <property type="match status" value="1"/>
</dbReference>
<dbReference type="Gene3D" id="3.80.10.10">
    <property type="entry name" value="Ribonuclease Inhibitor"/>
    <property type="match status" value="2"/>
</dbReference>
<dbReference type="SUPFAM" id="SSF52058">
    <property type="entry name" value="L domain-like"/>
    <property type="match status" value="1"/>
</dbReference>
<accession>A0A0C2MQX0</accession>
<evidence type="ECO:0000256" key="4">
    <source>
        <dbReference type="ARBA" id="ARBA00023242"/>
    </source>
</evidence>
<proteinExistence type="inferred from homology"/>
<dbReference type="SMART" id="SM00369">
    <property type="entry name" value="LRR_TYP"/>
    <property type="match status" value="5"/>
</dbReference>
<comment type="caution">
    <text evidence="7">The sequence shown here is derived from an EMBL/GenBank/DDBJ whole genome shotgun (WGS) entry which is preliminary data.</text>
</comment>
<gene>
    <name evidence="7" type="ORF">RF11_04857</name>
</gene>
<dbReference type="InterPro" id="IPR025875">
    <property type="entry name" value="Leu-rich_rpt_4"/>
</dbReference>
<dbReference type="PROSITE" id="PS51450">
    <property type="entry name" value="LRR"/>
    <property type="match status" value="8"/>
</dbReference>
<keyword evidence="4" id="KW-0539">Nucleus</keyword>
<evidence type="ECO:0000256" key="2">
    <source>
        <dbReference type="ARBA" id="ARBA00022614"/>
    </source>
</evidence>
<dbReference type="AlphaFoldDB" id="A0A0C2MQX0"/>
<organism evidence="7 8">
    <name type="scientific">Thelohanellus kitauei</name>
    <name type="common">Myxosporean</name>
    <dbReference type="NCBI Taxonomy" id="669202"/>
    <lineage>
        <taxon>Eukaryota</taxon>
        <taxon>Metazoa</taxon>
        <taxon>Cnidaria</taxon>
        <taxon>Myxozoa</taxon>
        <taxon>Myxosporea</taxon>
        <taxon>Bivalvulida</taxon>
        <taxon>Platysporina</taxon>
        <taxon>Myxobolidae</taxon>
        <taxon>Thelohanellus</taxon>
    </lineage>
</organism>
<dbReference type="Pfam" id="PF12799">
    <property type="entry name" value="LRR_4"/>
    <property type="match status" value="2"/>
</dbReference>
<dbReference type="InterPro" id="IPR032675">
    <property type="entry name" value="LRR_dom_sf"/>
</dbReference>
<dbReference type="GO" id="GO:0005634">
    <property type="term" value="C:nucleus"/>
    <property type="evidence" value="ECO:0007669"/>
    <property type="project" value="UniProtKB-SubCell"/>
</dbReference>
<dbReference type="Proteomes" id="UP000031668">
    <property type="component" value="Unassembled WGS sequence"/>
</dbReference>
<feature type="compositionally biased region" description="Basic and acidic residues" evidence="6">
    <location>
        <begin position="1"/>
        <end position="15"/>
    </location>
</feature>
<reference evidence="7 8" key="1">
    <citation type="journal article" date="2014" name="Genome Biol. Evol.">
        <title>The genome of the myxosporean Thelohanellus kitauei shows adaptations to nutrient acquisition within its fish host.</title>
        <authorList>
            <person name="Yang Y."/>
            <person name="Xiong J."/>
            <person name="Zhou Z."/>
            <person name="Huo F."/>
            <person name="Miao W."/>
            <person name="Ran C."/>
            <person name="Liu Y."/>
            <person name="Zhang J."/>
            <person name="Feng J."/>
            <person name="Wang M."/>
            <person name="Wang M."/>
            <person name="Wang L."/>
            <person name="Yao B."/>
        </authorList>
    </citation>
    <scope>NUCLEOTIDE SEQUENCE [LARGE SCALE GENOMIC DNA]</scope>
    <source>
        <strain evidence="7">Wuqing</strain>
    </source>
</reference>
<protein>
    <submittedName>
        <fullName evidence="7">Protein phosphatase 1 regulatory subunit 7</fullName>
    </submittedName>
</protein>
<evidence type="ECO:0000313" key="7">
    <source>
        <dbReference type="EMBL" id="KII66700.1"/>
    </source>
</evidence>
<dbReference type="InterPro" id="IPR003591">
    <property type="entry name" value="Leu-rich_rpt_typical-subtyp"/>
</dbReference>
<evidence type="ECO:0000256" key="5">
    <source>
        <dbReference type="ARBA" id="ARBA00023460"/>
    </source>
</evidence>
<evidence type="ECO:0000256" key="6">
    <source>
        <dbReference type="SAM" id="MobiDB-lite"/>
    </source>
</evidence>
<name>A0A0C2MQX0_THEKT</name>
<comment type="similarity">
    <text evidence="5">Belongs to the SDS22 family.</text>
</comment>
<comment type="subcellular location">
    <subcellularLocation>
        <location evidence="1">Nucleus</location>
    </subcellularLocation>
</comment>